<name>A0A6H9SEA0_9BURK</name>
<dbReference type="EMBL" id="CABVPL010000002">
    <property type="protein sequence ID" value="VWB09772.1"/>
    <property type="molecule type" value="Genomic_DNA"/>
</dbReference>
<reference evidence="2 4" key="2">
    <citation type="submission" date="2019-09" db="EMBL/GenBank/DDBJ databases">
        <authorList>
            <person name="Depoorter E."/>
        </authorList>
    </citation>
    <scope>NUCLEOTIDE SEQUENCE [LARGE SCALE GENOMIC DNA]</scope>
    <source>
        <strain evidence="2">LMG 24064</strain>
    </source>
</reference>
<gene>
    <name evidence="2" type="ORF">BLA24064_00270</name>
    <name evidence="1" type="ORF">F7R21_31525</name>
</gene>
<dbReference type="GeneID" id="99787541"/>
<dbReference type="EMBL" id="VZOJ01000161">
    <property type="protein sequence ID" value="KAB0631497.1"/>
    <property type="molecule type" value="Genomic_DNA"/>
</dbReference>
<dbReference type="Proteomes" id="UP000494222">
    <property type="component" value="Unassembled WGS sequence"/>
</dbReference>
<keyword evidence="3" id="KW-1185">Reference proteome</keyword>
<dbReference type="RefSeq" id="WP_151068439.1">
    <property type="nucleotide sequence ID" value="NZ_CABVPL010000002.1"/>
</dbReference>
<accession>A0A6H9SEA0</accession>
<protein>
    <submittedName>
        <fullName evidence="1">Uncharacterized protein</fullName>
    </submittedName>
</protein>
<dbReference type="OrthoDB" id="9030856at2"/>
<dbReference type="Proteomes" id="UP000430232">
    <property type="component" value="Unassembled WGS sequence"/>
</dbReference>
<evidence type="ECO:0000313" key="2">
    <source>
        <dbReference type="EMBL" id="VWB09772.1"/>
    </source>
</evidence>
<proteinExistence type="predicted"/>
<evidence type="ECO:0000313" key="1">
    <source>
        <dbReference type="EMBL" id="KAB0631497.1"/>
    </source>
</evidence>
<evidence type="ECO:0000313" key="4">
    <source>
        <dbReference type="Proteomes" id="UP000494222"/>
    </source>
</evidence>
<organism evidence="1 3">
    <name type="scientific">Burkholderia latens</name>
    <dbReference type="NCBI Taxonomy" id="488446"/>
    <lineage>
        <taxon>Bacteria</taxon>
        <taxon>Pseudomonadati</taxon>
        <taxon>Pseudomonadota</taxon>
        <taxon>Betaproteobacteria</taxon>
        <taxon>Burkholderiales</taxon>
        <taxon>Burkholderiaceae</taxon>
        <taxon>Burkholderia</taxon>
        <taxon>Burkholderia cepacia complex</taxon>
    </lineage>
</organism>
<evidence type="ECO:0000313" key="3">
    <source>
        <dbReference type="Proteomes" id="UP000430232"/>
    </source>
</evidence>
<sequence length="79" mass="8697">MGSLSMCRVVGTRTVQIFLPDGTDIAKIYIVDEEYGARQPRSMSVRAYLDAGMTGEEVVRHMLSVVSASLEQVAHLDTH</sequence>
<dbReference type="AlphaFoldDB" id="A0A6H9SEA0"/>
<reference evidence="1 3" key="1">
    <citation type="submission" date="2019-09" db="EMBL/GenBank/DDBJ databases">
        <title>Draft genome sequences of 48 bacterial type strains from the CCUG.</title>
        <authorList>
            <person name="Tunovic T."/>
            <person name="Pineiro-Iglesias B."/>
            <person name="Unosson C."/>
            <person name="Inganas E."/>
            <person name="Ohlen M."/>
            <person name="Cardew S."/>
            <person name="Jensie-Markopoulos S."/>
            <person name="Salva-Serra F."/>
            <person name="Jaen-Luchoro D."/>
            <person name="Karlsson R."/>
            <person name="Svensson-Stadler L."/>
            <person name="Chun J."/>
            <person name="Moore E."/>
        </authorList>
    </citation>
    <scope>NUCLEOTIDE SEQUENCE [LARGE SCALE GENOMIC DNA]</scope>
    <source>
        <strain evidence="1 3">CCUG 54555</strain>
    </source>
</reference>